<dbReference type="PANTHER" id="PTHR13526:SF8">
    <property type="entry name" value="TRANSCRIPTION FACTOR SPT20 HOMOLOG"/>
    <property type="match status" value="1"/>
</dbReference>
<keyword evidence="4" id="KW-1185">Reference proteome</keyword>
<feature type="domain" description="Spt20-like SEP" evidence="2">
    <location>
        <begin position="2"/>
        <end position="126"/>
    </location>
</feature>
<proteinExistence type="predicted"/>
<dbReference type="EMBL" id="JADGJD010000392">
    <property type="protein sequence ID" value="KAJ3051474.1"/>
    <property type="molecule type" value="Genomic_DNA"/>
</dbReference>
<accession>A0AAD5SCZ9</accession>
<name>A0AAD5SCZ9_9FUNG</name>
<dbReference type="GO" id="GO:0006357">
    <property type="term" value="P:regulation of transcription by RNA polymerase II"/>
    <property type="evidence" value="ECO:0007669"/>
    <property type="project" value="TreeGrafter"/>
</dbReference>
<feature type="compositionally biased region" description="Gly residues" evidence="1">
    <location>
        <begin position="354"/>
        <end position="372"/>
    </location>
</feature>
<dbReference type="Proteomes" id="UP001212841">
    <property type="component" value="Unassembled WGS sequence"/>
</dbReference>
<dbReference type="InterPro" id="IPR046468">
    <property type="entry name" value="Spt20-like_SEP"/>
</dbReference>
<dbReference type="GO" id="GO:0003712">
    <property type="term" value="F:transcription coregulator activity"/>
    <property type="evidence" value="ECO:0007669"/>
    <property type="project" value="InterPro"/>
</dbReference>
<evidence type="ECO:0000256" key="1">
    <source>
        <dbReference type="SAM" id="MobiDB-lite"/>
    </source>
</evidence>
<dbReference type="GO" id="GO:0000124">
    <property type="term" value="C:SAGA complex"/>
    <property type="evidence" value="ECO:0007669"/>
    <property type="project" value="InterPro"/>
</dbReference>
<organism evidence="3 4">
    <name type="scientific">Rhizophlyctis rosea</name>
    <dbReference type="NCBI Taxonomy" id="64517"/>
    <lineage>
        <taxon>Eukaryota</taxon>
        <taxon>Fungi</taxon>
        <taxon>Fungi incertae sedis</taxon>
        <taxon>Chytridiomycota</taxon>
        <taxon>Chytridiomycota incertae sedis</taxon>
        <taxon>Chytridiomycetes</taxon>
        <taxon>Rhizophlyctidales</taxon>
        <taxon>Rhizophlyctidaceae</taxon>
        <taxon>Rhizophlyctis</taxon>
    </lineage>
</organism>
<gene>
    <name evidence="3" type="ORF">HK097_007519</name>
</gene>
<dbReference type="InterPro" id="IPR021950">
    <property type="entry name" value="Spt20"/>
</dbReference>
<evidence type="ECO:0000259" key="2">
    <source>
        <dbReference type="Pfam" id="PF12090"/>
    </source>
</evidence>
<comment type="caution">
    <text evidence="3">The sequence shown here is derived from an EMBL/GenBank/DDBJ whole genome shotgun (WGS) entry which is preliminary data.</text>
</comment>
<dbReference type="Pfam" id="PF12090">
    <property type="entry name" value="Spt20_SEP"/>
    <property type="match status" value="1"/>
</dbReference>
<protein>
    <recommendedName>
        <fullName evidence="2">Spt20-like SEP domain-containing protein</fullName>
    </recommendedName>
</protein>
<sequence>MKTCLDSINRQELPFLVVDLLGDDAFRDGGVYAHIHDHRVTLPTSKDNSQLESQLRSGSSGSHLFLRPDGRAIRSDLQHWRDTQADSGNPVSEEAGLELEAKMLPGLMSPLCLTPDTNVARTANVLVYNERKYLLQRKRPRDWAEQEEEAAKKRESNKLMLLMDERRNREFRPKFSKSLFIEDWQKKKARADEEPMLALGDKKIKPRRSSLPTPQINTNNKKILRTLRFEQHNKASDVVMYTIMNVYDLGKGECECILRWGSQDGTSLGKGALRGNTLRFPLGNYAAAKTYVNQFMAFYSLDHKLVSDNAAEEALPANGGKSGSEHGTPTPQPSIPPMPQTPHVQPKPAPNASGGSGRGTARGGGRGGARGGRGGKKAGRGRGAGAPAAGN</sequence>
<feature type="compositionally biased region" description="Pro residues" evidence="1">
    <location>
        <begin position="330"/>
        <end position="349"/>
    </location>
</feature>
<evidence type="ECO:0000313" key="3">
    <source>
        <dbReference type="EMBL" id="KAJ3051474.1"/>
    </source>
</evidence>
<dbReference type="PANTHER" id="PTHR13526">
    <property type="entry name" value="TRANSCRIPTION FACTOR SPT20 HOMOLOG"/>
    <property type="match status" value="1"/>
</dbReference>
<evidence type="ECO:0000313" key="4">
    <source>
        <dbReference type="Proteomes" id="UP001212841"/>
    </source>
</evidence>
<reference evidence="3" key="1">
    <citation type="submission" date="2020-05" db="EMBL/GenBank/DDBJ databases">
        <title>Phylogenomic resolution of chytrid fungi.</title>
        <authorList>
            <person name="Stajich J.E."/>
            <person name="Amses K."/>
            <person name="Simmons R."/>
            <person name="Seto K."/>
            <person name="Myers J."/>
            <person name="Bonds A."/>
            <person name="Quandt C.A."/>
            <person name="Barry K."/>
            <person name="Liu P."/>
            <person name="Grigoriev I."/>
            <person name="Longcore J.E."/>
            <person name="James T.Y."/>
        </authorList>
    </citation>
    <scope>NUCLEOTIDE SEQUENCE</scope>
    <source>
        <strain evidence="3">JEL0318</strain>
    </source>
</reference>
<dbReference type="AlphaFoldDB" id="A0AAD5SCZ9"/>
<feature type="region of interest" description="Disordered" evidence="1">
    <location>
        <begin position="314"/>
        <end position="391"/>
    </location>
</feature>